<feature type="transmembrane region" description="Helical" evidence="2">
    <location>
        <begin position="159"/>
        <end position="177"/>
    </location>
</feature>
<keyword evidence="5" id="KW-1185">Reference proteome</keyword>
<dbReference type="OMA" id="RVEYDNQ"/>
<dbReference type="InterPro" id="IPR037185">
    <property type="entry name" value="EmrE-like"/>
</dbReference>
<evidence type="ECO:0000256" key="1">
    <source>
        <dbReference type="SAM" id="MobiDB-lite"/>
    </source>
</evidence>
<name>L8X325_THACA</name>
<feature type="transmembrane region" description="Helical" evidence="2">
    <location>
        <begin position="255"/>
        <end position="273"/>
    </location>
</feature>
<feature type="chain" id="PRO_5003997758" evidence="3">
    <location>
        <begin position="21"/>
        <end position="420"/>
    </location>
</feature>
<keyword evidence="3" id="KW-0732">Signal</keyword>
<evidence type="ECO:0000313" key="5">
    <source>
        <dbReference type="Proteomes" id="UP000011668"/>
    </source>
</evidence>
<feature type="transmembrane region" description="Helical" evidence="2">
    <location>
        <begin position="294"/>
        <end position="317"/>
    </location>
</feature>
<evidence type="ECO:0000256" key="2">
    <source>
        <dbReference type="SAM" id="Phobius"/>
    </source>
</evidence>
<accession>L8X325</accession>
<feature type="transmembrane region" description="Helical" evidence="2">
    <location>
        <begin position="213"/>
        <end position="235"/>
    </location>
</feature>
<protein>
    <submittedName>
        <fullName evidence="4">Integral membrane protein</fullName>
    </submittedName>
</protein>
<dbReference type="PANTHER" id="PTHR13146:SF0">
    <property type="entry name" value="SOLUTE CARRIER FAMILY 35 MEMBER F6"/>
    <property type="match status" value="1"/>
</dbReference>
<feature type="signal peptide" evidence="3">
    <location>
        <begin position="1"/>
        <end position="20"/>
    </location>
</feature>
<evidence type="ECO:0000256" key="3">
    <source>
        <dbReference type="SAM" id="SignalP"/>
    </source>
</evidence>
<dbReference type="SUPFAM" id="SSF103481">
    <property type="entry name" value="Multidrug resistance efflux transporter EmrE"/>
    <property type="match status" value="1"/>
</dbReference>
<proteinExistence type="predicted"/>
<dbReference type="STRING" id="983506.L8X325"/>
<keyword evidence="2" id="KW-0812">Transmembrane</keyword>
<dbReference type="PANTHER" id="PTHR13146">
    <property type="match status" value="1"/>
</dbReference>
<gene>
    <name evidence="4" type="ORF">AG1IA_01357</name>
</gene>
<dbReference type="GO" id="GO:0016020">
    <property type="term" value="C:membrane"/>
    <property type="evidence" value="ECO:0007669"/>
    <property type="project" value="TreeGrafter"/>
</dbReference>
<dbReference type="PROSITE" id="PS51257">
    <property type="entry name" value="PROKAR_LIPOPROTEIN"/>
    <property type="match status" value="1"/>
</dbReference>
<feature type="transmembrane region" description="Helical" evidence="2">
    <location>
        <begin position="133"/>
        <end position="153"/>
    </location>
</feature>
<keyword evidence="2" id="KW-1133">Transmembrane helix</keyword>
<organism evidence="4 5">
    <name type="scientific">Thanatephorus cucumeris (strain AG1-IA)</name>
    <name type="common">Rice sheath blight fungus</name>
    <name type="synonym">Rhizoctonia solani</name>
    <dbReference type="NCBI Taxonomy" id="983506"/>
    <lineage>
        <taxon>Eukaryota</taxon>
        <taxon>Fungi</taxon>
        <taxon>Dikarya</taxon>
        <taxon>Basidiomycota</taxon>
        <taxon>Agaricomycotina</taxon>
        <taxon>Agaricomycetes</taxon>
        <taxon>Cantharellales</taxon>
        <taxon>Ceratobasidiaceae</taxon>
        <taxon>Rhizoctonia</taxon>
        <taxon>Rhizoctonia solani AG-1</taxon>
    </lineage>
</organism>
<dbReference type="OrthoDB" id="408493at2759"/>
<dbReference type="HOGENOM" id="CLU_025028_3_1_1"/>
<dbReference type="AlphaFoldDB" id="L8X325"/>
<keyword evidence="2" id="KW-0472">Membrane</keyword>
<reference evidence="4 5" key="1">
    <citation type="journal article" date="2013" name="Nat. Commun.">
        <title>The evolution and pathogenic mechanisms of the rice sheath blight pathogen.</title>
        <authorList>
            <person name="Zheng A."/>
            <person name="Lin R."/>
            <person name="Xu L."/>
            <person name="Qin P."/>
            <person name="Tang C."/>
            <person name="Ai P."/>
            <person name="Zhang D."/>
            <person name="Liu Y."/>
            <person name="Sun Z."/>
            <person name="Feng H."/>
            <person name="Wang Y."/>
            <person name="Chen Y."/>
            <person name="Liang X."/>
            <person name="Fu R."/>
            <person name="Li Q."/>
            <person name="Zhang J."/>
            <person name="Yu X."/>
            <person name="Xie Z."/>
            <person name="Ding L."/>
            <person name="Guan P."/>
            <person name="Tang J."/>
            <person name="Liang Y."/>
            <person name="Wang S."/>
            <person name="Deng Q."/>
            <person name="Li S."/>
            <person name="Zhu J."/>
            <person name="Wang L."/>
            <person name="Liu H."/>
            <person name="Li P."/>
        </authorList>
    </citation>
    <scope>NUCLEOTIDE SEQUENCE [LARGE SCALE GENOMIC DNA]</scope>
    <source>
        <strain evidence="5">AG-1 IA</strain>
    </source>
</reference>
<feature type="region of interest" description="Disordered" evidence="1">
    <location>
        <begin position="398"/>
        <end position="420"/>
    </location>
</feature>
<sequence>MARSSLVPFLIAGMLVTGCANSLLMKWQDRMCVENCEPGSGRPRVNFEQPGFLPVIWKWYTTRNLPPQLPSTDEEEEPAAGVKAQPDPPLTGWKLVYFWLPAFSYECRTPVSIPGFSRAATHRSILRYTPVSIYQMTRGALVLWVGILSVIFLRRHLYLYQWIALFVVMAGVSLVGLSGSLIKNVVGDEASEAVHAFMTSVARSIAPNEPEPTTVFVGVLFVLFAQFFTATQFVVEEKIMKGYTIEPLMAVGLEGLFGALSILVCMPILAPLASRSPFFDFPRGWHQIIDHTNVVLASVLIMFSIASFNFFGLSVTFRVSATARSTTDTCRTLGIWIVSLGLGWEHLAWPYSVLQIIGFFLFNNLVEPPAFIRPVSRETAEDDERRALLAEQHLNETATLPADAGQSGFDVVPPTPPARG</sequence>
<dbReference type="EMBL" id="AFRT01000289">
    <property type="protein sequence ID" value="ELU44615.1"/>
    <property type="molecule type" value="Genomic_DNA"/>
</dbReference>
<dbReference type="Proteomes" id="UP000011668">
    <property type="component" value="Unassembled WGS sequence"/>
</dbReference>
<comment type="caution">
    <text evidence="4">The sequence shown here is derived from an EMBL/GenBank/DDBJ whole genome shotgun (WGS) entry which is preliminary data.</text>
</comment>
<evidence type="ECO:0000313" key="4">
    <source>
        <dbReference type="EMBL" id="ELU44615.1"/>
    </source>
</evidence>